<reference evidence="12 13" key="1">
    <citation type="submission" date="2019-11" db="EMBL/GenBank/DDBJ databases">
        <authorList>
            <person name="Li X.-J."/>
            <person name="Feng X.-M."/>
        </authorList>
    </citation>
    <scope>NUCLEOTIDE SEQUENCE [LARGE SCALE GENOMIC DNA]</scope>
    <source>
        <strain evidence="12 13">XMNu-373</strain>
    </source>
</reference>
<evidence type="ECO:0000256" key="1">
    <source>
        <dbReference type="ARBA" id="ARBA00004496"/>
    </source>
</evidence>
<keyword evidence="6 12" id="KW-0489">Methyltransferase</keyword>
<dbReference type="InterPro" id="IPR000682">
    <property type="entry name" value="PCMT"/>
</dbReference>
<evidence type="ECO:0000256" key="9">
    <source>
        <dbReference type="ARBA" id="ARBA00030757"/>
    </source>
</evidence>
<keyword evidence="13" id="KW-1185">Reference proteome</keyword>
<keyword evidence="5" id="KW-0963">Cytoplasm</keyword>
<dbReference type="CDD" id="cd02440">
    <property type="entry name" value="AdoMet_MTases"/>
    <property type="match status" value="1"/>
</dbReference>
<dbReference type="GO" id="GO:0032259">
    <property type="term" value="P:methylation"/>
    <property type="evidence" value="ECO:0007669"/>
    <property type="project" value="UniProtKB-KW"/>
</dbReference>
<evidence type="ECO:0000256" key="10">
    <source>
        <dbReference type="ARBA" id="ARBA00031323"/>
    </source>
</evidence>
<dbReference type="Proteomes" id="UP000460435">
    <property type="component" value="Unassembled WGS sequence"/>
</dbReference>
<dbReference type="PANTHER" id="PTHR11579">
    <property type="entry name" value="PROTEIN-L-ISOASPARTATE O-METHYLTRANSFERASE"/>
    <property type="match status" value="1"/>
</dbReference>
<comment type="caution">
    <text evidence="12">The sequence shown here is derived from an EMBL/GenBank/DDBJ whole genome shotgun (WGS) entry which is preliminary data.</text>
</comment>
<evidence type="ECO:0000256" key="7">
    <source>
        <dbReference type="ARBA" id="ARBA00022679"/>
    </source>
</evidence>
<dbReference type="SUPFAM" id="SSF53335">
    <property type="entry name" value="S-adenosyl-L-methionine-dependent methyltransferases"/>
    <property type="match status" value="1"/>
</dbReference>
<evidence type="ECO:0000313" key="13">
    <source>
        <dbReference type="Proteomes" id="UP000460435"/>
    </source>
</evidence>
<evidence type="ECO:0000256" key="6">
    <source>
        <dbReference type="ARBA" id="ARBA00022603"/>
    </source>
</evidence>
<gene>
    <name evidence="12" type="primary">fxlM</name>
    <name evidence="12" type="ORF">F7O44_24355</name>
</gene>
<dbReference type="RefSeq" id="WP_162452910.1">
    <property type="nucleotide sequence ID" value="NZ_WLZY01000010.1"/>
</dbReference>
<evidence type="ECO:0000313" key="12">
    <source>
        <dbReference type="EMBL" id="NDL60210.1"/>
    </source>
</evidence>
<dbReference type="GO" id="GO:0004719">
    <property type="term" value="F:protein-L-isoaspartate (D-aspartate) O-methyltransferase activity"/>
    <property type="evidence" value="ECO:0007669"/>
    <property type="project" value="UniProtKB-EC"/>
</dbReference>
<dbReference type="Gene3D" id="3.40.50.150">
    <property type="entry name" value="Vaccinia Virus protein VP39"/>
    <property type="match status" value="1"/>
</dbReference>
<comment type="similarity">
    <text evidence="2">Belongs to the methyltransferase superfamily. L-isoaspartyl/D-aspartyl protein methyltransferase family.</text>
</comment>
<dbReference type="InterPro" id="IPR027573">
    <property type="entry name" value="Methyltran_FxLD"/>
</dbReference>
<proteinExistence type="inferred from homology"/>
<dbReference type="InterPro" id="IPR029063">
    <property type="entry name" value="SAM-dependent_MTases_sf"/>
</dbReference>
<evidence type="ECO:0000256" key="5">
    <source>
        <dbReference type="ARBA" id="ARBA00022490"/>
    </source>
</evidence>
<dbReference type="EC" id="2.1.1.77" evidence="3"/>
<keyword evidence="7 12" id="KW-0808">Transferase</keyword>
<comment type="subcellular location">
    <subcellularLocation>
        <location evidence="1">Cytoplasm</location>
    </subcellularLocation>
</comment>
<evidence type="ECO:0000256" key="2">
    <source>
        <dbReference type="ARBA" id="ARBA00005369"/>
    </source>
</evidence>
<dbReference type="EMBL" id="WLZY01000010">
    <property type="protein sequence ID" value="NDL60210.1"/>
    <property type="molecule type" value="Genomic_DNA"/>
</dbReference>
<name>A0A7K3MAK0_9ACTN</name>
<evidence type="ECO:0000256" key="4">
    <source>
        <dbReference type="ARBA" id="ARBA00013346"/>
    </source>
</evidence>
<dbReference type="PANTHER" id="PTHR11579:SF0">
    <property type="entry name" value="PROTEIN-L-ISOASPARTATE(D-ASPARTATE) O-METHYLTRANSFERASE"/>
    <property type="match status" value="1"/>
</dbReference>
<dbReference type="NCBIfam" id="TIGR04364">
    <property type="entry name" value="methyltran_FxLD"/>
    <property type="match status" value="1"/>
</dbReference>
<evidence type="ECO:0000256" key="11">
    <source>
        <dbReference type="ARBA" id="ARBA00031350"/>
    </source>
</evidence>
<evidence type="ECO:0000256" key="3">
    <source>
        <dbReference type="ARBA" id="ARBA00011890"/>
    </source>
</evidence>
<organism evidence="12 13">
    <name type="scientific">Phytoactinopolyspora mesophila</name>
    <dbReference type="NCBI Taxonomy" id="2650750"/>
    <lineage>
        <taxon>Bacteria</taxon>
        <taxon>Bacillati</taxon>
        <taxon>Actinomycetota</taxon>
        <taxon>Actinomycetes</taxon>
        <taxon>Jiangellales</taxon>
        <taxon>Jiangellaceae</taxon>
        <taxon>Phytoactinopolyspora</taxon>
    </lineage>
</organism>
<keyword evidence="8" id="KW-0949">S-adenosyl-L-methionine</keyword>
<dbReference type="Pfam" id="PF01135">
    <property type="entry name" value="PCMT"/>
    <property type="match status" value="1"/>
</dbReference>
<accession>A0A7K3MAK0</accession>
<sequence length="441" mass="47945">MTTNTATLDALRVTMIEKVQKMGWAKRPEVERVLRDTSRHEFVPEAPLEKAYDPYNAVITHRFSDGSSLSCASAPFVVAMMLDQLQVSPGSRVLEIGAGTGYNASLLAELTGPTGRLTTIDIDPDVTAQASHALHAAGYDDVRVVTGDGAAGVPENAPYDRLIATVSPWDIPNAWWDQLAPGARVVAPLRWRGQARSVAFTYTDGRLVADSIELCGFVYLVGEGEGETSAPITNDQTITVHWDRDQAVNPDALRGVFDQPRVTAWSGVTIAGDEPHDGVWLRLTVTDRRVCRINAPGGTPPEVCDPVEACRAPALVDGDSMAYLASRRRETDDGARWELGAYGHGPAATKLTERLCNEVRAWSVERDQRKPNLTVYRAGTPDTDLSGTIIDKTNSRFVLNYDIIGCLPSDELIGEAVKRKHEVGIVAEDASIENPSNDQEL</sequence>
<evidence type="ECO:0000256" key="8">
    <source>
        <dbReference type="ARBA" id="ARBA00022691"/>
    </source>
</evidence>
<protein>
    <recommendedName>
        <fullName evidence="4">Protein-L-isoaspartate O-methyltransferase</fullName>
        <ecNumber evidence="3">2.1.1.77</ecNumber>
    </recommendedName>
    <alternativeName>
        <fullName evidence="11">L-isoaspartyl protein carboxyl methyltransferase</fullName>
    </alternativeName>
    <alternativeName>
        <fullName evidence="9">Protein L-isoaspartyl methyltransferase</fullName>
    </alternativeName>
    <alternativeName>
        <fullName evidence="10">Protein-beta-aspartate methyltransferase</fullName>
    </alternativeName>
</protein>
<dbReference type="GO" id="GO:0005737">
    <property type="term" value="C:cytoplasm"/>
    <property type="evidence" value="ECO:0007669"/>
    <property type="project" value="UniProtKB-SubCell"/>
</dbReference>
<dbReference type="AlphaFoldDB" id="A0A7K3MAK0"/>